<feature type="chain" id="PRO_5044716785" evidence="1">
    <location>
        <begin position="36"/>
        <end position="207"/>
    </location>
</feature>
<feature type="signal peptide" evidence="1">
    <location>
        <begin position="1"/>
        <end position="35"/>
    </location>
</feature>
<keyword evidence="4" id="KW-1185">Reference proteome</keyword>
<gene>
    <name evidence="3" type="ORF">R3P38DRAFT_2557424</name>
    <name evidence="2" type="ORF">R3P38DRAFT_2559449</name>
</gene>
<accession>A0AAW0A619</accession>
<evidence type="ECO:0000313" key="4">
    <source>
        <dbReference type="Proteomes" id="UP001362999"/>
    </source>
</evidence>
<dbReference type="EMBL" id="JAWWNJ010000080">
    <property type="protein sequence ID" value="KAK7002039.1"/>
    <property type="molecule type" value="Genomic_DNA"/>
</dbReference>
<dbReference type="AlphaFoldDB" id="A0AAW0A619"/>
<keyword evidence="1" id="KW-0732">Signal</keyword>
<evidence type="ECO:0000313" key="3">
    <source>
        <dbReference type="EMBL" id="KAK7002039.1"/>
    </source>
</evidence>
<comment type="caution">
    <text evidence="2">The sequence shown here is derived from an EMBL/GenBank/DDBJ whole genome shotgun (WGS) entry which is preliminary data.</text>
</comment>
<dbReference type="EMBL" id="JAWWNJ010000084">
    <property type="protein sequence ID" value="KAK7001092.1"/>
    <property type="molecule type" value="Genomic_DNA"/>
</dbReference>
<reference evidence="2 4" key="1">
    <citation type="journal article" date="2024" name="J Genomics">
        <title>Draft genome sequencing and assembly of Favolaschia claudopus CIRM-BRFM 2984 isolated from oak limbs.</title>
        <authorList>
            <person name="Navarro D."/>
            <person name="Drula E."/>
            <person name="Chaduli D."/>
            <person name="Cazenave R."/>
            <person name="Ahrendt S."/>
            <person name="Wang J."/>
            <person name="Lipzen A."/>
            <person name="Daum C."/>
            <person name="Barry K."/>
            <person name="Grigoriev I.V."/>
            <person name="Favel A."/>
            <person name="Rosso M.N."/>
            <person name="Martin F."/>
        </authorList>
    </citation>
    <scope>NUCLEOTIDE SEQUENCE [LARGE SCALE GENOMIC DNA]</scope>
    <source>
        <strain evidence="2 4">CIRM-BRFM 2984</strain>
    </source>
</reference>
<sequence length="207" mass="23615">MLNTSHRRLRMLWITHVRLLAQVLHEIICDESVAAFDVPQIRKGVAQLLRYMARSFDTTVSKMEDPGNLSQYYVPEFATMAFAMAERFISRFGFEGDEDTAFRHELFEALDLLHCSMIAAPGYGSSPYDAPVFLGGDPSEYGIGTRTKHIQVLELNSECRHAFGCNLKRYQDDQAGYYYEFPTIADEDRFVPTRPNTPDPENTELAL</sequence>
<protein>
    <submittedName>
        <fullName evidence="2">Uncharacterized protein</fullName>
    </submittedName>
</protein>
<organism evidence="2 4">
    <name type="scientific">Favolaschia claudopus</name>
    <dbReference type="NCBI Taxonomy" id="2862362"/>
    <lineage>
        <taxon>Eukaryota</taxon>
        <taxon>Fungi</taxon>
        <taxon>Dikarya</taxon>
        <taxon>Basidiomycota</taxon>
        <taxon>Agaricomycotina</taxon>
        <taxon>Agaricomycetes</taxon>
        <taxon>Agaricomycetidae</taxon>
        <taxon>Agaricales</taxon>
        <taxon>Marasmiineae</taxon>
        <taxon>Mycenaceae</taxon>
        <taxon>Favolaschia</taxon>
    </lineage>
</organism>
<proteinExistence type="predicted"/>
<dbReference type="Proteomes" id="UP001362999">
    <property type="component" value="Unassembled WGS sequence"/>
</dbReference>
<name>A0AAW0A619_9AGAR</name>
<evidence type="ECO:0000256" key="1">
    <source>
        <dbReference type="SAM" id="SignalP"/>
    </source>
</evidence>
<evidence type="ECO:0000313" key="2">
    <source>
        <dbReference type="EMBL" id="KAK7001092.1"/>
    </source>
</evidence>